<comment type="similarity">
    <text evidence="4 19">In the C-terminal section; belongs to the NnrD/CARKD family.</text>
</comment>
<feature type="binding site" evidence="17">
    <location>
        <position position="257"/>
    </location>
    <ligand>
        <name>(6S)-NADPHX</name>
        <dbReference type="ChEBI" id="CHEBI:64076"/>
    </ligand>
</feature>
<comment type="cofactor">
    <cofactor evidence="18 19">
        <name>K(+)</name>
        <dbReference type="ChEBI" id="CHEBI:29103"/>
    </cofactor>
    <text evidence="18 19">Binds 1 potassium ion per subunit.</text>
</comment>
<keyword evidence="10 17" id="KW-0520">NAD</keyword>
<evidence type="ECO:0000256" key="5">
    <source>
        <dbReference type="ARBA" id="ARBA00022723"/>
    </source>
</evidence>
<evidence type="ECO:0000256" key="17">
    <source>
        <dbReference type="HAMAP-Rule" id="MF_01965"/>
    </source>
</evidence>
<evidence type="ECO:0000259" key="20">
    <source>
        <dbReference type="PROSITE" id="PS51383"/>
    </source>
</evidence>
<dbReference type="InterPro" id="IPR000631">
    <property type="entry name" value="CARKD"/>
</dbReference>
<evidence type="ECO:0000256" key="18">
    <source>
        <dbReference type="HAMAP-Rule" id="MF_01966"/>
    </source>
</evidence>
<comment type="catalytic activity">
    <reaction evidence="1 18 19">
        <text>(6R)-NADHX = (6S)-NADHX</text>
        <dbReference type="Rhea" id="RHEA:32215"/>
        <dbReference type="ChEBI" id="CHEBI:64074"/>
        <dbReference type="ChEBI" id="CHEBI:64075"/>
        <dbReference type="EC" id="5.1.99.6"/>
    </reaction>
</comment>
<dbReference type="PROSITE" id="PS01050">
    <property type="entry name" value="YJEF_C_2"/>
    <property type="match status" value="1"/>
</dbReference>
<evidence type="ECO:0000256" key="14">
    <source>
        <dbReference type="ARBA" id="ARBA00025153"/>
    </source>
</evidence>
<gene>
    <name evidence="18" type="primary">nnrE</name>
    <name evidence="17" type="synonym">nnrD</name>
    <name evidence="22" type="ORF">ACFFVI_10205</name>
</gene>
<dbReference type="SUPFAM" id="SSF53613">
    <property type="entry name" value="Ribokinase-like"/>
    <property type="match status" value="1"/>
</dbReference>
<comment type="function">
    <text evidence="17">Catalyzes the dehydration of the S-form of NAD(P)HX at the expense of ADP, which is converted to AMP. Together with NAD(P)HX epimerase, which catalyzes the epimerization of the S- and R-forms, the enzyme allows the repair of both epimers of NAD(P)HX, a damaged form of NAD(P)H that is a result of enzymatic or heat-dependent hydration.</text>
</comment>
<dbReference type="Pfam" id="PF01256">
    <property type="entry name" value="Carb_kinase"/>
    <property type="match status" value="1"/>
</dbReference>
<dbReference type="Proteomes" id="UP001589748">
    <property type="component" value="Unassembled WGS sequence"/>
</dbReference>
<dbReference type="SUPFAM" id="SSF64153">
    <property type="entry name" value="YjeF N-terminal domain-like"/>
    <property type="match status" value="1"/>
</dbReference>
<evidence type="ECO:0000256" key="8">
    <source>
        <dbReference type="ARBA" id="ARBA00022857"/>
    </source>
</evidence>
<evidence type="ECO:0000259" key="21">
    <source>
        <dbReference type="PROSITE" id="PS51385"/>
    </source>
</evidence>
<evidence type="ECO:0000256" key="7">
    <source>
        <dbReference type="ARBA" id="ARBA00022840"/>
    </source>
</evidence>
<dbReference type="PIRSF" id="PIRSF017184">
    <property type="entry name" value="Nnr"/>
    <property type="match status" value="1"/>
</dbReference>
<dbReference type="HAMAP" id="MF_01966">
    <property type="entry name" value="NADHX_epimerase"/>
    <property type="match status" value="1"/>
</dbReference>
<comment type="catalytic activity">
    <reaction evidence="16 17 19">
        <text>(6S)-NADPHX + ADP = AMP + phosphate + NADPH + H(+)</text>
        <dbReference type="Rhea" id="RHEA:32235"/>
        <dbReference type="ChEBI" id="CHEBI:15378"/>
        <dbReference type="ChEBI" id="CHEBI:43474"/>
        <dbReference type="ChEBI" id="CHEBI:57783"/>
        <dbReference type="ChEBI" id="CHEBI:64076"/>
        <dbReference type="ChEBI" id="CHEBI:456215"/>
        <dbReference type="ChEBI" id="CHEBI:456216"/>
        <dbReference type="EC" id="4.2.1.136"/>
    </reaction>
</comment>
<dbReference type="PROSITE" id="PS51385">
    <property type="entry name" value="YJEF_N"/>
    <property type="match status" value="1"/>
</dbReference>
<comment type="similarity">
    <text evidence="3 19">In the N-terminal section; belongs to the NnrE/AIBP family.</text>
</comment>
<dbReference type="PANTHER" id="PTHR12592">
    <property type="entry name" value="ATP-DEPENDENT (S)-NAD(P)H-HYDRATE DEHYDRATASE FAMILY MEMBER"/>
    <property type="match status" value="1"/>
</dbReference>
<evidence type="ECO:0000256" key="4">
    <source>
        <dbReference type="ARBA" id="ARBA00009524"/>
    </source>
</evidence>
<dbReference type="HAMAP" id="MF_01965">
    <property type="entry name" value="NADHX_dehydratase"/>
    <property type="match status" value="1"/>
</dbReference>
<reference evidence="22 23" key="1">
    <citation type="submission" date="2024-09" db="EMBL/GenBank/DDBJ databases">
        <authorList>
            <person name="Sun Q."/>
            <person name="Mori K."/>
        </authorList>
    </citation>
    <scope>NUCLEOTIDE SEQUENCE [LARGE SCALE GENOMIC DNA]</scope>
    <source>
        <strain evidence="22 23">TISTR 1856</strain>
    </source>
</reference>
<comment type="function">
    <text evidence="18">Catalyzes the epimerization of the S- and R-forms of NAD(P)HX, a damaged form of NAD(P)H that is a result of enzymatic or heat-dependent hydration. This is a prerequisite for the S-specific NAD(P)H-hydrate dehydratase to allow the repair of both epimers of NAD(P)HX.</text>
</comment>
<feature type="domain" description="YjeF N-terminal" evidence="21">
    <location>
        <begin position="10"/>
        <end position="215"/>
    </location>
</feature>
<feature type="binding site" evidence="17">
    <location>
        <begin position="394"/>
        <end position="398"/>
    </location>
    <ligand>
        <name>AMP</name>
        <dbReference type="ChEBI" id="CHEBI:456215"/>
    </ligand>
</feature>
<feature type="binding site" evidence="18">
    <location>
        <begin position="62"/>
        <end position="66"/>
    </location>
    <ligand>
        <name>(6S)-NADPHX</name>
        <dbReference type="ChEBI" id="CHEBI:64076"/>
    </ligand>
</feature>
<feature type="domain" description="YjeF C-terminal" evidence="20">
    <location>
        <begin position="222"/>
        <end position="488"/>
    </location>
</feature>
<comment type="caution">
    <text evidence="22">The sequence shown here is derived from an EMBL/GenBank/DDBJ whole genome shotgun (WGS) entry which is preliminary data.</text>
</comment>
<accession>A0ABV5LTF8</accession>
<evidence type="ECO:0000256" key="13">
    <source>
        <dbReference type="ARBA" id="ARBA00023268"/>
    </source>
</evidence>
<keyword evidence="23" id="KW-1185">Reference proteome</keyword>
<feature type="binding site" evidence="17">
    <location>
        <position position="307"/>
    </location>
    <ligand>
        <name>(6S)-NADPHX</name>
        <dbReference type="ChEBI" id="CHEBI:64076"/>
    </ligand>
</feature>
<dbReference type="EMBL" id="JBHMDM010000005">
    <property type="protein sequence ID" value="MFB9377345.1"/>
    <property type="molecule type" value="Genomic_DNA"/>
</dbReference>
<protein>
    <recommendedName>
        <fullName evidence="19">Bifunctional NAD(P)H-hydrate repair enzyme</fullName>
    </recommendedName>
    <alternativeName>
        <fullName evidence="19">Nicotinamide nucleotide repair protein</fullName>
    </alternativeName>
    <domain>
        <recommendedName>
            <fullName evidence="19">ADP-dependent (S)-NAD(P)H-hydrate dehydratase</fullName>
            <ecNumber evidence="19">4.2.1.136</ecNumber>
        </recommendedName>
        <alternativeName>
            <fullName evidence="19">ADP-dependent NAD(P)HX dehydratase</fullName>
        </alternativeName>
    </domain>
    <domain>
        <recommendedName>
            <fullName evidence="19">NAD(P)H-hydrate epimerase</fullName>
            <ecNumber evidence="19">5.1.99.6</ecNumber>
        </recommendedName>
    </domain>
</protein>
<keyword evidence="9 18" id="KW-0630">Potassium</keyword>
<sequence length="491" mass="48342">MIAAHTVAQVRAAEGRVMARLPAGLLMQRAAAAVDVESARILREVAGGVVGRRVVVLAGAGDNGGDALFAAARTARRGADVLVLTTSGRVHAAGAAAARAAGARVRPFAPEDTALCAEADLLLDGIAGIGGSGGLREPLRPLPAALDADGGPVVLALDLPSGLDADAGRLDAAVLPADVTLTFGTAKPCHLLGPAARTCGRLVVVDIGITGELPAPSVRRLEPVDAARAWRRARPEDDKYSRGVVGVVAGGADYTGAAVLAVEGAVRAGAGMVRYGGPAHPAELVRHVRPEVVVGPGRVQAWVLGPGVAPDDEEQGARIAAALASGEPAVVDAGALARLPEGLAPQHVLTPHAGELARLLATLGRDVDRAAVEADPAAHAHDAARATGATVLLKGTVTTVAGPGGDVVTAASATPWLSTAGAGDVLAGILGTVLAGHAGALAADPTRAAELAAVAAVVHGRAAALAAAGGPVAARDVADAVPAALTSLPGW</sequence>
<organism evidence="22 23">
    <name type="scientific">Kineococcus gynurae</name>
    <dbReference type="NCBI Taxonomy" id="452979"/>
    <lineage>
        <taxon>Bacteria</taxon>
        <taxon>Bacillati</taxon>
        <taxon>Actinomycetota</taxon>
        <taxon>Actinomycetes</taxon>
        <taxon>Kineosporiales</taxon>
        <taxon>Kineosporiaceae</taxon>
        <taxon>Kineococcus</taxon>
    </lineage>
</organism>
<evidence type="ECO:0000256" key="9">
    <source>
        <dbReference type="ARBA" id="ARBA00022958"/>
    </source>
</evidence>
<evidence type="ECO:0000256" key="10">
    <source>
        <dbReference type="ARBA" id="ARBA00023027"/>
    </source>
</evidence>
<keyword evidence="6 17" id="KW-0547">Nucleotide-binding</keyword>
<keyword evidence="13" id="KW-0511">Multifunctional enzyme</keyword>
<dbReference type="RefSeq" id="WP_380139208.1">
    <property type="nucleotide sequence ID" value="NZ_JBHLUI010000010.1"/>
</dbReference>
<evidence type="ECO:0000313" key="22">
    <source>
        <dbReference type="EMBL" id="MFB9377345.1"/>
    </source>
</evidence>
<comment type="caution">
    <text evidence="18">Lacks conserved residue(s) required for the propagation of feature annotation.</text>
</comment>
<dbReference type="EC" id="4.2.1.136" evidence="19"/>
<proteinExistence type="inferred from homology"/>
<evidence type="ECO:0000256" key="3">
    <source>
        <dbReference type="ARBA" id="ARBA00006001"/>
    </source>
</evidence>
<keyword evidence="12 17" id="KW-0456">Lyase</keyword>
<comment type="function">
    <text evidence="14 19">Bifunctional enzyme that catalyzes the epimerization of the S- and R-forms of NAD(P)HX and the dehydration of the S-form of NAD(P)HX at the expense of ADP, which is converted to AMP. This allows the repair of both epimers of NAD(P)HX, a damaged form of NAD(P)H that is a result of enzymatic or heat-dependent hydration.</text>
</comment>
<dbReference type="InterPro" id="IPR017953">
    <property type="entry name" value="Carbohydrate_kinase_pred_CS"/>
</dbReference>
<comment type="subunit">
    <text evidence="17">Homotetramer.</text>
</comment>
<comment type="catalytic activity">
    <reaction evidence="15 17 19">
        <text>(6S)-NADHX + ADP = AMP + phosphate + NADH + H(+)</text>
        <dbReference type="Rhea" id="RHEA:32223"/>
        <dbReference type="ChEBI" id="CHEBI:15378"/>
        <dbReference type="ChEBI" id="CHEBI:43474"/>
        <dbReference type="ChEBI" id="CHEBI:57945"/>
        <dbReference type="ChEBI" id="CHEBI:64074"/>
        <dbReference type="ChEBI" id="CHEBI:456215"/>
        <dbReference type="ChEBI" id="CHEBI:456216"/>
        <dbReference type="EC" id="4.2.1.136"/>
    </reaction>
</comment>
<evidence type="ECO:0000256" key="15">
    <source>
        <dbReference type="ARBA" id="ARBA00048238"/>
    </source>
</evidence>
<comment type="similarity">
    <text evidence="17">Belongs to the NnrD/CARKD family.</text>
</comment>
<comment type="cofactor">
    <cofactor evidence="17">
        <name>Mg(2+)</name>
        <dbReference type="ChEBI" id="CHEBI:18420"/>
    </cofactor>
</comment>
<feature type="binding site" evidence="17">
    <location>
        <position position="423"/>
    </location>
    <ligand>
        <name>AMP</name>
        <dbReference type="ChEBI" id="CHEBI:456215"/>
    </ligand>
</feature>
<dbReference type="EC" id="5.1.99.6" evidence="19"/>
<evidence type="ECO:0000256" key="6">
    <source>
        <dbReference type="ARBA" id="ARBA00022741"/>
    </source>
</evidence>
<dbReference type="Pfam" id="PF03853">
    <property type="entry name" value="YjeF_N"/>
    <property type="match status" value="1"/>
</dbReference>
<comment type="catalytic activity">
    <reaction evidence="2 18 19">
        <text>(6R)-NADPHX = (6S)-NADPHX</text>
        <dbReference type="Rhea" id="RHEA:32227"/>
        <dbReference type="ChEBI" id="CHEBI:64076"/>
        <dbReference type="ChEBI" id="CHEBI:64077"/>
        <dbReference type="EC" id="5.1.99.6"/>
    </reaction>
</comment>
<feature type="binding site" evidence="18">
    <location>
        <position position="63"/>
    </location>
    <ligand>
        <name>K(+)</name>
        <dbReference type="ChEBI" id="CHEBI:29103"/>
    </ligand>
</feature>
<dbReference type="InterPro" id="IPR029056">
    <property type="entry name" value="Ribokinase-like"/>
</dbReference>
<keyword evidence="7 17" id="KW-0067">ATP-binding</keyword>
<evidence type="ECO:0000256" key="11">
    <source>
        <dbReference type="ARBA" id="ARBA00023235"/>
    </source>
</evidence>
<dbReference type="CDD" id="cd01171">
    <property type="entry name" value="YXKO-related"/>
    <property type="match status" value="1"/>
</dbReference>
<feature type="binding site" evidence="18">
    <location>
        <position position="124"/>
    </location>
    <ligand>
        <name>K(+)</name>
        <dbReference type="ChEBI" id="CHEBI:29103"/>
    </ligand>
</feature>
<dbReference type="PANTHER" id="PTHR12592:SF0">
    <property type="entry name" value="ATP-DEPENDENT (S)-NAD(P)H-HYDRATE DEHYDRATASE"/>
    <property type="match status" value="1"/>
</dbReference>
<evidence type="ECO:0000256" key="16">
    <source>
        <dbReference type="ARBA" id="ARBA00049209"/>
    </source>
</evidence>
<dbReference type="Gene3D" id="3.40.50.10260">
    <property type="entry name" value="YjeF N-terminal domain"/>
    <property type="match status" value="1"/>
</dbReference>
<keyword evidence="5 18" id="KW-0479">Metal-binding</keyword>
<dbReference type="InterPro" id="IPR036652">
    <property type="entry name" value="YjeF_N_dom_sf"/>
</dbReference>
<name>A0ABV5LTF8_9ACTN</name>
<evidence type="ECO:0000256" key="1">
    <source>
        <dbReference type="ARBA" id="ARBA00000013"/>
    </source>
</evidence>
<dbReference type="InterPro" id="IPR004443">
    <property type="entry name" value="YjeF_N_dom"/>
</dbReference>
<comment type="similarity">
    <text evidence="18">Belongs to the NnrE/AIBP family.</text>
</comment>
<dbReference type="Gene3D" id="3.40.1190.20">
    <property type="match status" value="1"/>
</dbReference>
<feature type="binding site" evidence="18">
    <location>
        <position position="161"/>
    </location>
    <ligand>
        <name>K(+)</name>
        <dbReference type="ChEBI" id="CHEBI:29103"/>
    </ligand>
</feature>
<feature type="binding site" evidence="18">
    <location>
        <begin position="128"/>
        <end position="134"/>
    </location>
    <ligand>
        <name>(6S)-NADPHX</name>
        <dbReference type="ChEBI" id="CHEBI:64076"/>
    </ligand>
</feature>
<feature type="binding site" evidence="17">
    <location>
        <position position="352"/>
    </location>
    <ligand>
        <name>(6S)-NADPHX</name>
        <dbReference type="ChEBI" id="CHEBI:64076"/>
    </ligand>
</feature>
<feature type="binding site" evidence="17">
    <location>
        <position position="424"/>
    </location>
    <ligand>
        <name>(6S)-NADPHX</name>
        <dbReference type="ChEBI" id="CHEBI:64076"/>
    </ligand>
</feature>
<keyword evidence="8 17" id="KW-0521">NADP</keyword>
<evidence type="ECO:0000313" key="23">
    <source>
        <dbReference type="Proteomes" id="UP001589748"/>
    </source>
</evidence>
<dbReference type="PROSITE" id="PS51383">
    <property type="entry name" value="YJEF_C_3"/>
    <property type="match status" value="1"/>
</dbReference>
<feature type="binding site" evidence="18">
    <location>
        <position position="158"/>
    </location>
    <ligand>
        <name>(6S)-NADPHX</name>
        <dbReference type="ChEBI" id="CHEBI:64076"/>
    </ligand>
</feature>
<keyword evidence="11 18" id="KW-0413">Isomerase</keyword>
<dbReference type="InterPro" id="IPR030677">
    <property type="entry name" value="Nnr"/>
</dbReference>
<evidence type="ECO:0000256" key="12">
    <source>
        <dbReference type="ARBA" id="ARBA00023239"/>
    </source>
</evidence>
<evidence type="ECO:0000256" key="2">
    <source>
        <dbReference type="ARBA" id="ARBA00000909"/>
    </source>
</evidence>
<evidence type="ECO:0000256" key="19">
    <source>
        <dbReference type="PIRNR" id="PIRNR017184"/>
    </source>
</evidence>